<evidence type="ECO:0000313" key="1">
    <source>
        <dbReference type="EMBL" id="KAL2529289.1"/>
    </source>
</evidence>
<name>A0ABD1UW52_9LAMI</name>
<organism evidence="1 2">
    <name type="scientific">Forsythia ovata</name>
    <dbReference type="NCBI Taxonomy" id="205694"/>
    <lineage>
        <taxon>Eukaryota</taxon>
        <taxon>Viridiplantae</taxon>
        <taxon>Streptophyta</taxon>
        <taxon>Embryophyta</taxon>
        <taxon>Tracheophyta</taxon>
        <taxon>Spermatophyta</taxon>
        <taxon>Magnoliopsida</taxon>
        <taxon>eudicotyledons</taxon>
        <taxon>Gunneridae</taxon>
        <taxon>Pentapetalae</taxon>
        <taxon>asterids</taxon>
        <taxon>lamiids</taxon>
        <taxon>Lamiales</taxon>
        <taxon>Oleaceae</taxon>
        <taxon>Forsythieae</taxon>
        <taxon>Forsythia</taxon>
    </lineage>
</organism>
<evidence type="ECO:0000313" key="2">
    <source>
        <dbReference type="Proteomes" id="UP001604277"/>
    </source>
</evidence>
<proteinExistence type="predicted"/>
<comment type="caution">
    <text evidence="1">The sequence shown here is derived from an EMBL/GenBank/DDBJ whole genome shotgun (WGS) entry which is preliminary data.</text>
</comment>
<dbReference type="AlphaFoldDB" id="A0ABD1UW52"/>
<dbReference type="EMBL" id="JBFOLJ010000006">
    <property type="protein sequence ID" value="KAL2529289.1"/>
    <property type="molecule type" value="Genomic_DNA"/>
</dbReference>
<dbReference type="Proteomes" id="UP001604277">
    <property type="component" value="Unassembled WGS sequence"/>
</dbReference>
<reference evidence="2" key="1">
    <citation type="submission" date="2024-07" db="EMBL/GenBank/DDBJ databases">
        <title>Two chromosome-level genome assemblies of Korean endemic species Abeliophyllum distichum and Forsythia ovata (Oleaceae).</title>
        <authorList>
            <person name="Jang H."/>
        </authorList>
    </citation>
    <scope>NUCLEOTIDE SEQUENCE [LARGE SCALE GENOMIC DNA]</scope>
</reference>
<sequence>MATQPIMLVEEAETAIHDLELTKKKIKTAFQNADDTIKDMDNFLEQVTWIHGSPSELKTELRAPTNDQDKLKSDMENSKADMAEFLKKYDPTNQVQKVTAKALEEANTKRGRLVDKIAKLDDVVDSLKAEYSGLKAKNLELKRGTKEGENILPRH</sequence>
<keyword evidence="2" id="KW-1185">Reference proteome</keyword>
<protein>
    <submittedName>
        <fullName evidence="1">Uncharacterized protein</fullName>
    </submittedName>
</protein>
<gene>
    <name evidence="1" type="ORF">Fot_21890</name>
</gene>
<accession>A0ABD1UW52</accession>